<dbReference type="Gene3D" id="3.40.50.720">
    <property type="entry name" value="NAD(P)-binding Rossmann-like Domain"/>
    <property type="match status" value="1"/>
</dbReference>
<evidence type="ECO:0000256" key="2">
    <source>
        <dbReference type="RuleBase" id="RU000363"/>
    </source>
</evidence>
<sequence length="322" mass="35689">MHELQGYVCLVTGASRGIGKGIALGLGECGATVYITGRTLKTSEAKEVGGSLEETAAAIVASGGKAIPLAIDHSDENQVIELFNQIRREQHGRLDLLVNNAYTAVPFLFANAGKSYYEINDRSPGEVWDHVNNVGLRNHYICSVLATRMMLDFQDENRYLRPGLIINVSSFGGKRYMFNTAYGMGKAAVDRMTNDMAYELKSKHKNICVLSLWPAFVRTELMVAERVIPLTSENSESPKLVGRVVAALTAESADKLLARSGQVCLVSDIADQYGIRESDGCKPANHRSLKVLLQFKGCWWAQFIPKFIRLPKFLFMYLISWV</sequence>
<comment type="caution">
    <text evidence="3">The sequence shown here is derived from an EMBL/GenBank/DDBJ whole genome shotgun (WGS) entry which is preliminary data.</text>
</comment>
<dbReference type="EMBL" id="CAXLJL010000101">
    <property type="protein sequence ID" value="CAL5131690.1"/>
    <property type="molecule type" value="Genomic_DNA"/>
</dbReference>
<dbReference type="SUPFAM" id="SSF51735">
    <property type="entry name" value="NAD(P)-binding Rossmann-fold domains"/>
    <property type="match status" value="1"/>
</dbReference>
<keyword evidence="1" id="KW-0560">Oxidoreductase</keyword>
<protein>
    <recommendedName>
        <fullName evidence="5">Dehydrogenase/reductase SDR family member 1</fullName>
    </recommendedName>
</protein>
<evidence type="ECO:0000256" key="1">
    <source>
        <dbReference type="ARBA" id="ARBA00023002"/>
    </source>
</evidence>
<organism evidence="3 4">
    <name type="scientific">Calicophoron daubneyi</name>
    <name type="common">Rumen fluke</name>
    <name type="synonym">Paramphistomum daubneyi</name>
    <dbReference type="NCBI Taxonomy" id="300641"/>
    <lineage>
        <taxon>Eukaryota</taxon>
        <taxon>Metazoa</taxon>
        <taxon>Spiralia</taxon>
        <taxon>Lophotrochozoa</taxon>
        <taxon>Platyhelminthes</taxon>
        <taxon>Trematoda</taxon>
        <taxon>Digenea</taxon>
        <taxon>Plagiorchiida</taxon>
        <taxon>Pronocephalata</taxon>
        <taxon>Paramphistomoidea</taxon>
        <taxon>Paramphistomidae</taxon>
        <taxon>Calicophoron</taxon>
    </lineage>
</organism>
<evidence type="ECO:0008006" key="5">
    <source>
        <dbReference type="Google" id="ProtNLM"/>
    </source>
</evidence>
<evidence type="ECO:0000313" key="3">
    <source>
        <dbReference type="EMBL" id="CAL5131690.1"/>
    </source>
</evidence>
<dbReference type="PANTHER" id="PTHR44147:SF2">
    <property type="entry name" value="DEHYDROGENASE_REDUCTASE SDR FAMILY MEMBER 1"/>
    <property type="match status" value="1"/>
</dbReference>
<accession>A0AAV2T384</accession>
<dbReference type="GO" id="GO:0016491">
    <property type="term" value="F:oxidoreductase activity"/>
    <property type="evidence" value="ECO:0007669"/>
    <property type="project" value="UniProtKB-KW"/>
</dbReference>
<proteinExistence type="inferred from homology"/>
<comment type="similarity">
    <text evidence="2">Belongs to the short-chain dehydrogenases/reductases (SDR) family.</text>
</comment>
<dbReference type="PRINTS" id="PR00081">
    <property type="entry name" value="GDHRDH"/>
</dbReference>
<evidence type="ECO:0000313" key="4">
    <source>
        <dbReference type="Proteomes" id="UP001497525"/>
    </source>
</evidence>
<dbReference type="PRINTS" id="PR00080">
    <property type="entry name" value="SDRFAMILY"/>
</dbReference>
<gene>
    <name evidence="3" type="ORF">CDAUBV1_LOCUS4199</name>
</gene>
<dbReference type="InterPro" id="IPR002347">
    <property type="entry name" value="SDR_fam"/>
</dbReference>
<dbReference type="InterPro" id="IPR036291">
    <property type="entry name" value="NAD(P)-bd_dom_sf"/>
</dbReference>
<dbReference type="Pfam" id="PF00106">
    <property type="entry name" value="adh_short"/>
    <property type="match status" value="1"/>
</dbReference>
<dbReference type="AlphaFoldDB" id="A0AAV2T384"/>
<dbReference type="PROSITE" id="PS00061">
    <property type="entry name" value="ADH_SHORT"/>
    <property type="match status" value="1"/>
</dbReference>
<dbReference type="PANTHER" id="PTHR44147">
    <property type="entry name" value="DEHYDROGENASE/REDUCTASE SDR FAMILY MEMBER 1"/>
    <property type="match status" value="1"/>
</dbReference>
<dbReference type="InterPro" id="IPR020904">
    <property type="entry name" value="Sc_DH/Rdtase_CS"/>
</dbReference>
<dbReference type="Proteomes" id="UP001497525">
    <property type="component" value="Unassembled WGS sequence"/>
</dbReference>
<reference evidence="3" key="1">
    <citation type="submission" date="2024-06" db="EMBL/GenBank/DDBJ databases">
        <authorList>
            <person name="Liu X."/>
            <person name="Lenzi L."/>
            <person name="Haldenby T S."/>
            <person name="Uol C."/>
        </authorList>
    </citation>
    <scope>NUCLEOTIDE SEQUENCE</scope>
</reference>
<name>A0AAV2T384_CALDB</name>